<keyword evidence="2" id="KW-1133">Transmembrane helix</keyword>
<evidence type="ECO:0000256" key="1">
    <source>
        <dbReference type="SAM" id="MobiDB-lite"/>
    </source>
</evidence>
<keyword evidence="2" id="KW-0812">Transmembrane</keyword>
<keyword evidence="4" id="KW-1185">Reference proteome</keyword>
<evidence type="ECO:0000256" key="2">
    <source>
        <dbReference type="SAM" id="Phobius"/>
    </source>
</evidence>
<dbReference type="EMBL" id="JACHXU010000038">
    <property type="protein sequence ID" value="MBB3210464.1"/>
    <property type="molecule type" value="Genomic_DNA"/>
</dbReference>
<name>A0A7W5E5B2_9BACT</name>
<sequence length="252" mass="27768">MSSHPSPLRITRIVLALAVLIGIGFSIRYNLELSRLRETHAELREQIGLLDVADPKKVAIAHVPLPDDAIPPGVEHAHVWRYRIHIPANYGPSYKIQRGLIKADSPQGRGGSGSSWSSPQKNSEEALASMALIKSDGRWIFCRSTGGGSSTSSMPNDFDFDSLDDLVIETAISPDDKTRMFETDEAICLIRLREKTLAKKRNGKNEEGLYRGFSVYLYSAKHRDAFEAWSEGETTSMQGTPMNGTPLQGATP</sequence>
<dbReference type="AlphaFoldDB" id="A0A7W5E5B2"/>
<evidence type="ECO:0000313" key="3">
    <source>
        <dbReference type="EMBL" id="MBB3210464.1"/>
    </source>
</evidence>
<accession>A0A7W5E5B2</accession>
<comment type="caution">
    <text evidence="3">The sequence shown here is derived from an EMBL/GenBank/DDBJ whole genome shotgun (WGS) entry which is preliminary data.</text>
</comment>
<keyword evidence="2" id="KW-0472">Membrane</keyword>
<protein>
    <submittedName>
        <fullName evidence="3">Uncharacterized protein</fullName>
    </submittedName>
</protein>
<dbReference type="RefSeq" id="WP_246421277.1">
    <property type="nucleotide sequence ID" value="NZ_JACHXU010000038.1"/>
</dbReference>
<feature type="transmembrane region" description="Helical" evidence="2">
    <location>
        <begin position="12"/>
        <end position="31"/>
    </location>
</feature>
<feature type="region of interest" description="Disordered" evidence="1">
    <location>
        <begin position="231"/>
        <end position="252"/>
    </location>
</feature>
<proteinExistence type="predicted"/>
<reference evidence="3 4" key="1">
    <citation type="submission" date="2020-08" db="EMBL/GenBank/DDBJ databases">
        <title>Genomic Encyclopedia of Type Strains, Phase III (KMG-III): the genomes of soil and plant-associated and newly described type strains.</title>
        <authorList>
            <person name="Whitman W."/>
        </authorList>
    </citation>
    <scope>NUCLEOTIDE SEQUENCE [LARGE SCALE GENOMIC DNA]</scope>
    <source>
        <strain evidence="3 4">CECT 8075</strain>
    </source>
</reference>
<organism evidence="3 4">
    <name type="scientific">Aporhodopirellula rubra</name>
    <dbReference type="NCBI Taxonomy" id="980271"/>
    <lineage>
        <taxon>Bacteria</taxon>
        <taxon>Pseudomonadati</taxon>
        <taxon>Planctomycetota</taxon>
        <taxon>Planctomycetia</taxon>
        <taxon>Pirellulales</taxon>
        <taxon>Pirellulaceae</taxon>
        <taxon>Aporhodopirellula</taxon>
    </lineage>
</organism>
<evidence type="ECO:0000313" key="4">
    <source>
        <dbReference type="Proteomes" id="UP000536179"/>
    </source>
</evidence>
<dbReference type="Proteomes" id="UP000536179">
    <property type="component" value="Unassembled WGS sequence"/>
</dbReference>
<feature type="compositionally biased region" description="Polar residues" evidence="1">
    <location>
        <begin position="232"/>
        <end position="252"/>
    </location>
</feature>
<gene>
    <name evidence="3" type="ORF">FHS27_006311</name>
</gene>